<evidence type="ECO:0000256" key="1">
    <source>
        <dbReference type="ARBA" id="ARBA00004127"/>
    </source>
</evidence>
<evidence type="ECO:0000313" key="11">
    <source>
        <dbReference type="EMBL" id="KAF4625531.1"/>
    </source>
</evidence>
<dbReference type="Pfam" id="PF01699">
    <property type="entry name" value="Na_Ca_ex"/>
    <property type="match status" value="2"/>
</dbReference>
<evidence type="ECO:0000256" key="7">
    <source>
        <dbReference type="ARBA" id="ARBA00023136"/>
    </source>
</evidence>
<keyword evidence="12" id="KW-1185">Reference proteome</keyword>
<comment type="subcellular location">
    <subcellularLocation>
        <location evidence="1">Endomembrane system</location>
        <topology evidence="1">Multi-pass membrane protein</topology>
    </subcellularLocation>
</comment>
<keyword evidence="3" id="KW-0813">Transport</keyword>
<dbReference type="GO" id="GO:0015369">
    <property type="term" value="F:calcium:proton antiporter activity"/>
    <property type="evidence" value="ECO:0007669"/>
    <property type="project" value="TreeGrafter"/>
</dbReference>
<comment type="caution">
    <text evidence="11">The sequence shown here is derived from an EMBL/GenBank/DDBJ whole genome shotgun (WGS) entry which is preliminary data.</text>
</comment>
<feature type="transmembrane region" description="Helical" evidence="9">
    <location>
        <begin position="210"/>
        <end position="231"/>
    </location>
</feature>
<feature type="transmembrane region" description="Helical" evidence="9">
    <location>
        <begin position="140"/>
        <end position="159"/>
    </location>
</feature>
<comment type="similarity">
    <text evidence="2">Belongs to the Ca(2+):cation antiporter (CaCA) (TC 2.A.19) family.</text>
</comment>
<sequence length="450" mass="49393">MAGANGPHVDEAQPLLDSDIDHRRPRDLTNTRAWFERPFTTQNAANFVFLNGGMNVFLVFVPLGLIAGPLKWNPILVSIFNFLAIIPLSAVVSESSDKLADDFGDLFGALINATFGNAVEMIVGILAVMHRDPKFAQSMMLGSILSDILFVLGCCFFSAAWQRPILKLNTAVTDTLSSLMLITAVALILPTALYSTFADSAKPPDLDGQILAFSRGTALVLLVLYLVYLYFELVSHKHLFDPPQFNGRASMDYTTITGVPTEQEIRRLMRQDTERDMEQVMEPEEQDDEESTSPSTMGNLITTAILICSGGAIMACAHLLLNSVNDTSDATGISRTFIATILLPIASNAPECATVLKSYNTGRVDFAVGVIVGSILQIALFVTPVLVALGWIINRAMDLYFETFQTITLFFSILLVNHLLQDKKYTYMHGTVLVGLYLVIAVAFFLRDDI</sequence>
<evidence type="ECO:0000256" key="2">
    <source>
        <dbReference type="ARBA" id="ARBA00008170"/>
    </source>
</evidence>
<feature type="transmembrane region" description="Helical" evidence="9">
    <location>
        <begin position="179"/>
        <end position="198"/>
    </location>
</feature>
<evidence type="ECO:0000256" key="6">
    <source>
        <dbReference type="ARBA" id="ARBA00023065"/>
    </source>
</evidence>
<keyword evidence="7 9" id="KW-0472">Membrane</keyword>
<feature type="transmembrane region" description="Helical" evidence="9">
    <location>
        <begin position="427"/>
        <end position="446"/>
    </location>
</feature>
<dbReference type="InterPro" id="IPR004713">
    <property type="entry name" value="CaH_exchang"/>
</dbReference>
<keyword evidence="4 9" id="KW-0812">Transmembrane</keyword>
<evidence type="ECO:0000256" key="4">
    <source>
        <dbReference type="ARBA" id="ARBA00022692"/>
    </source>
</evidence>
<protein>
    <recommendedName>
        <fullName evidence="10">Sodium/calcium exchanger membrane region domain-containing protein</fullName>
    </recommendedName>
</protein>
<evidence type="ECO:0000313" key="12">
    <source>
        <dbReference type="Proteomes" id="UP000566819"/>
    </source>
</evidence>
<evidence type="ECO:0000259" key="10">
    <source>
        <dbReference type="Pfam" id="PF01699"/>
    </source>
</evidence>
<name>A0A8H4RA19_9HELO</name>
<keyword evidence="6" id="KW-0406">Ion transport</keyword>
<feature type="transmembrane region" description="Helical" evidence="9">
    <location>
        <begin position="300"/>
        <end position="321"/>
    </location>
</feature>
<gene>
    <name evidence="11" type="ORF">G7Y89_g12638</name>
</gene>
<evidence type="ECO:0000256" key="8">
    <source>
        <dbReference type="SAM" id="MobiDB-lite"/>
    </source>
</evidence>
<dbReference type="InterPro" id="IPR044880">
    <property type="entry name" value="NCX_ion-bd_dom_sf"/>
</dbReference>
<dbReference type="InterPro" id="IPR004837">
    <property type="entry name" value="NaCa_Exmemb"/>
</dbReference>
<dbReference type="GO" id="GO:0012505">
    <property type="term" value="C:endomembrane system"/>
    <property type="evidence" value="ECO:0007669"/>
    <property type="project" value="UniProtKB-SubCell"/>
</dbReference>
<keyword evidence="5 9" id="KW-1133">Transmembrane helix</keyword>
<evidence type="ECO:0000256" key="3">
    <source>
        <dbReference type="ARBA" id="ARBA00022448"/>
    </source>
</evidence>
<feature type="transmembrane region" description="Helical" evidence="9">
    <location>
        <begin position="399"/>
        <end position="420"/>
    </location>
</feature>
<evidence type="ECO:0000256" key="5">
    <source>
        <dbReference type="ARBA" id="ARBA00022989"/>
    </source>
</evidence>
<feature type="domain" description="Sodium/calcium exchanger membrane region" evidence="10">
    <location>
        <begin position="75"/>
        <end position="232"/>
    </location>
</feature>
<proteinExistence type="inferred from homology"/>
<dbReference type="Gene3D" id="1.20.1420.30">
    <property type="entry name" value="NCX, central ion-binding region"/>
    <property type="match status" value="2"/>
</dbReference>
<feature type="region of interest" description="Disordered" evidence="8">
    <location>
        <begin position="1"/>
        <end position="23"/>
    </location>
</feature>
<dbReference type="Proteomes" id="UP000566819">
    <property type="component" value="Unassembled WGS sequence"/>
</dbReference>
<feature type="domain" description="Sodium/calcium exchanger membrane region" evidence="10">
    <location>
        <begin position="303"/>
        <end position="445"/>
    </location>
</feature>
<dbReference type="AlphaFoldDB" id="A0A8H4RA19"/>
<organism evidence="11 12">
    <name type="scientific">Cudoniella acicularis</name>
    <dbReference type="NCBI Taxonomy" id="354080"/>
    <lineage>
        <taxon>Eukaryota</taxon>
        <taxon>Fungi</taxon>
        <taxon>Dikarya</taxon>
        <taxon>Ascomycota</taxon>
        <taxon>Pezizomycotina</taxon>
        <taxon>Leotiomycetes</taxon>
        <taxon>Helotiales</taxon>
        <taxon>Tricladiaceae</taxon>
        <taxon>Cudoniella</taxon>
    </lineage>
</organism>
<dbReference type="PANTHER" id="PTHR31503:SF22">
    <property type="entry name" value="VACUOLAR CALCIUM ION TRANSPORTER"/>
    <property type="match status" value="1"/>
</dbReference>
<feature type="compositionally biased region" description="Acidic residues" evidence="8">
    <location>
        <begin position="279"/>
        <end position="291"/>
    </location>
</feature>
<dbReference type="PANTHER" id="PTHR31503">
    <property type="entry name" value="VACUOLAR CALCIUM ION TRANSPORTER"/>
    <property type="match status" value="1"/>
</dbReference>
<accession>A0A8H4RA19</accession>
<feature type="transmembrane region" description="Helical" evidence="9">
    <location>
        <begin position="366"/>
        <end position="393"/>
    </location>
</feature>
<evidence type="ECO:0000256" key="9">
    <source>
        <dbReference type="SAM" id="Phobius"/>
    </source>
</evidence>
<reference evidence="11 12" key="1">
    <citation type="submission" date="2020-03" db="EMBL/GenBank/DDBJ databases">
        <title>Draft Genome Sequence of Cudoniella acicularis.</title>
        <authorList>
            <person name="Buettner E."/>
            <person name="Kellner H."/>
        </authorList>
    </citation>
    <scope>NUCLEOTIDE SEQUENCE [LARGE SCALE GENOMIC DNA]</scope>
    <source>
        <strain evidence="11 12">DSM 108380</strain>
    </source>
</reference>
<feature type="transmembrane region" description="Helical" evidence="9">
    <location>
        <begin position="106"/>
        <end position="128"/>
    </location>
</feature>
<dbReference type="OrthoDB" id="1699231at2759"/>
<dbReference type="GO" id="GO:0000329">
    <property type="term" value="C:fungal-type vacuole membrane"/>
    <property type="evidence" value="ECO:0007669"/>
    <property type="project" value="TreeGrafter"/>
</dbReference>
<dbReference type="GO" id="GO:0006874">
    <property type="term" value="P:intracellular calcium ion homeostasis"/>
    <property type="evidence" value="ECO:0007669"/>
    <property type="project" value="TreeGrafter"/>
</dbReference>
<dbReference type="EMBL" id="JAAMPI010001356">
    <property type="protein sequence ID" value="KAF4625531.1"/>
    <property type="molecule type" value="Genomic_DNA"/>
</dbReference>
<feature type="transmembrane region" description="Helical" evidence="9">
    <location>
        <begin position="75"/>
        <end position="94"/>
    </location>
</feature>
<feature type="transmembrane region" description="Helical" evidence="9">
    <location>
        <begin position="47"/>
        <end position="68"/>
    </location>
</feature>
<feature type="region of interest" description="Disordered" evidence="8">
    <location>
        <begin position="274"/>
        <end position="295"/>
    </location>
</feature>